<dbReference type="EMBL" id="FRBK01000007">
    <property type="protein sequence ID" value="SHL93826.1"/>
    <property type="molecule type" value="Genomic_DNA"/>
</dbReference>
<reference evidence="4" key="1">
    <citation type="submission" date="2016-11" db="EMBL/GenBank/DDBJ databases">
        <authorList>
            <person name="Jaros S."/>
            <person name="Januszkiewicz K."/>
            <person name="Wedrychowicz H."/>
        </authorList>
    </citation>
    <scope>NUCLEOTIDE SEQUENCE [LARGE SCALE GENOMIC DNA]</scope>
    <source>
        <strain evidence="4">CGMCC 4.3555</strain>
    </source>
</reference>
<dbReference type="SUPFAM" id="SSF51905">
    <property type="entry name" value="FAD/NAD(P)-binding domain"/>
    <property type="match status" value="1"/>
</dbReference>
<evidence type="ECO:0000256" key="1">
    <source>
        <dbReference type="SAM" id="MobiDB-lite"/>
    </source>
</evidence>
<dbReference type="Pfam" id="PF01494">
    <property type="entry name" value="FAD_binding_3"/>
    <property type="match status" value="1"/>
</dbReference>
<feature type="compositionally biased region" description="Pro residues" evidence="1">
    <location>
        <begin position="499"/>
        <end position="514"/>
    </location>
</feature>
<sequence length="551" mass="57782">MNASSSTTSAGLQFTHPYLAVVLGGGFTGMLAAAALSEYADVVVVEREQLPRTPVLPTDLPQPRHTHLLAADGARVVESLLPGTIDGWLTAGARLLPMPSEPTAPLLPGRPVRRARTRQVFACSRDLLDRVLREQVPALPGVRVLDGTDAERLTGTAEHVTGVWVRDTTSGETYRLDADLVVDATGRSSTTPDRLSALGLPTVPEDVRDPGIVCATRVFRIPAGYENCSVLTARSGHDRAGGAASSTPASESLLPASRTATLVPIEDGRWLVTLTGAGTGDERPSERADRFVPFARGVHTAIADLVTDAEPLSEVRLTRDTSNRRHRYEQLAHWPSGFLALGGAVASVNPDYGQGLSLAAHGAAALRAALRRYGLDDPALARRVQRTVGGLVEAPWVLATGAEPVPSPRPGAPRTSLATRVVRGAMSGLRTPAAGLPPVCRAYVDVVTPAVPVARLPHPFTPQAASAVRSPDLDTPDSTDAPSDLPTLFTAPATTLTVPPSPAPAPAPAAPAGPGPDAERAPRRLPRPLGFGPPALRRRRLNGGRRKPDGA</sequence>
<dbReference type="Proteomes" id="UP000184388">
    <property type="component" value="Unassembled WGS sequence"/>
</dbReference>
<protein>
    <submittedName>
        <fullName evidence="3">Dehydrogenase (Flavoprotein)</fullName>
    </submittedName>
</protein>
<feature type="compositionally biased region" description="Basic residues" evidence="1">
    <location>
        <begin position="536"/>
        <end position="545"/>
    </location>
</feature>
<organism evidence="3 4">
    <name type="scientific">Streptomyces yunnanensis</name>
    <dbReference type="NCBI Taxonomy" id="156453"/>
    <lineage>
        <taxon>Bacteria</taxon>
        <taxon>Bacillati</taxon>
        <taxon>Actinomycetota</taxon>
        <taxon>Actinomycetes</taxon>
        <taxon>Kitasatosporales</taxon>
        <taxon>Streptomycetaceae</taxon>
        <taxon>Streptomyces</taxon>
    </lineage>
</organism>
<evidence type="ECO:0000259" key="2">
    <source>
        <dbReference type="Pfam" id="PF01494"/>
    </source>
</evidence>
<gene>
    <name evidence="3" type="ORF">SAMN05216268_107158</name>
</gene>
<name>A0A9X8MV72_9ACTN</name>
<evidence type="ECO:0000313" key="4">
    <source>
        <dbReference type="Proteomes" id="UP000184388"/>
    </source>
</evidence>
<accession>A0A9X8MV72</accession>
<comment type="caution">
    <text evidence="3">The sequence shown here is derived from an EMBL/GenBank/DDBJ whole genome shotgun (WGS) entry which is preliminary data.</text>
</comment>
<dbReference type="Gene3D" id="3.50.50.60">
    <property type="entry name" value="FAD/NAD(P)-binding domain"/>
    <property type="match status" value="1"/>
</dbReference>
<dbReference type="InterPro" id="IPR036188">
    <property type="entry name" value="FAD/NAD-bd_sf"/>
</dbReference>
<proteinExistence type="predicted"/>
<dbReference type="AlphaFoldDB" id="A0A9X8MV72"/>
<feature type="compositionally biased region" description="Low complexity" evidence="1">
    <location>
        <begin position="486"/>
        <end position="498"/>
    </location>
</feature>
<dbReference type="RefSeq" id="WP_073445038.1">
    <property type="nucleotide sequence ID" value="NZ_FRBK01000007.1"/>
</dbReference>
<dbReference type="InterPro" id="IPR002938">
    <property type="entry name" value="FAD-bd"/>
</dbReference>
<evidence type="ECO:0000313" key="3">
    <source>
        <dbReference type="EMBL" id="SHL93826.1"/>
    </source>
</evidence>
<dbReference type="PANTHER" id="PTHR43422:SF3">
    <property type="entry name" value="THIAMINE THIAZOLE SYNTHASE"/>
    <property type="match status" value="1"/>
</dbReference>
<feature type="region of interest" description="Disordered" evidence="1">
    <location>
        <begin position="464"/>
        <end position="551"/>
    </location>
</feature>
<dbReference type="PANTHER" id="PTHR43422">
    <property type="entry name" value="THIAMINE THIAZOLE SYNTHASE"/>
    <property type="match status" value="1"/>
</dbReference>
<dbReference type="GO" id="GO:0071949">
    <property type="term" value="F:FAD binding"/>
    <property type="evidence" value="ECO:0007669"/>
    <property type="project" value="InterPro"/>
</dbReference>
<feature type="domain" description="FAD-binding" evidence="2">
    <location>
        <begin position="21"/>
        <end position="368"/>
    </location>
</feature>